<accession>A0AAV7TM64</accession>
<dbReference type="Proteomes" id="UP001066276">
    <property type="component" value="Chromosome 3_2"/>
</dbReference>
<dbReference type="AlphaFoldDB" id="A0AAV7TM64"/>
<evidence type="ECO:0000313" key="2">
    <source>
        <dbReference type="EMBL" id="KAJ1177366.1"/>
    </source>
</evidence>
<evidence type="ECO:0000313" key="3">
    <source>
        <dbReference type="Proteomes" id="UP001066276"/>
    </source>
</evidence>
<reference evidence="2" key="1">
    <citation type="journal article" date="2022" name="bioRxiv">
        <title>Sequencing and chromosome-scale assembly of the giantPleurodeles waltlgenome.</title>
        <authorList>
            <person name="Brown T."/>
            <person name="Elewa A."/>
            <person name="Iarovenko S."/>
            <person name="Subramanian E."/>
            <person name="Araus A.J."/>
            <person name="Petzold A."/>
            <person name="Susuki M."/>
            <person name="Suzuki K.-i.T."/>
            <person name="Hayashi T."/>
            <person name="Toyoda A."/>
            <person name="Oliveira C."/>
            <person name="Osipova E."/>
            <person name="Leigh N.D."/>
            <person name="Simon A."/>
            <person name="Yun M.H."/>
        </authorList>
    </citation>
    <scope>NUCLEOTIDE SEQUENCE</scope>
    <source>
        <strain evidence="2">20211129_DDA</strain>
        <tissue evidence="2">Liver</tissue>
    </source>
</reference>
<feature type="region of interest" description="Disordered" evidence="1">
    <location>
        <begin position="50"/>
        <end position="71"/>
    </location>
</feature>
<proteinExistence type="predicted"/>
<gene>
    <name evidence="2" type="ORF">NDU88_002625</name>
</gene>
<comment type="caution">
    <text evidence="2">The sequence shown here is derived from an EMBL/GenBank/DDBJ whole genome shotgun (WGS) entry which is preliminary data.</text>
</comment>
<sequence length="71" mass="7820">MERALERRPDVSPEMRDCWTGTGACVTEPPRPLMVQHLSARRPVIHARELEPGGHGKPAENPCTVAAFDST</sequence>
<name>A0AAV7TM64_PLEWA</name>
<keyword evidence="3" id="KW-1185">Reference proteome</keyword>
<organism evidence="2 3">
    <name type="scientific">Pleurodeles waltl</name>
    <name type="common">Iberian ribbed newt</name>
    <dbReference type="NCBI Taxonomy" id="8319"/>
    <lineage>
        <taxon>Eukaryota</taxon>
        <taxon>Metazoa</taxon>
        <taxon>Chordata</taxon>
        <taxon>Craniata</taxon>
        <taxon>Vertebrata</taxon>
        <taxon>Euteleostomi</taxon>
        <taxon>Amphibia</taxon>
        <taxon>Batrachia</taxon>
        <taxon>Caudata</taxon>
        <taxon>Salamandroidea</taxon>
        <taxon>Salamandridae</taxon>
        <taxon>Pleurodelinae</taxon>
        <taxon>Pleurodeles</taxon>
    </lineage>
</organism>
<protein>
    <submittedName>
        <fullName evidence="2">Uncharacterized protein</fullName>
    </submittedName>
</protein>
<dbReference type="EMBL" id="JANPWB010000006">
    <property type="protein sequence ID" value="KAJ1177366.1"/>
    <property type="molecule type" value="Genomic_DNA"/>
</dbReference>
<evidence type="ECO:0000256" key="1">
    <source>
        <dbReference type="SAM" id="MobiDB-lite"/>
    </source>
</evidence>